<dbReference type="AlphaFoldDB" id="A0A921INI3"/>
<evidence type="ECO:0000256" key="1">
    <source>
        <dbReference type="SAM" id="SignalP"/>
    </source>
</evidence>
<feature type="chain" id="PRO_5039171054" evidence="1">
    <location>
        <begin position="34"/>
        <end position="362"/>
    </location>
</feature>
<dbReference type="Pfam" id="PF09084">
    <property type="entry name" value="NMT1"/>
    <property type="match status" value="1"/>
</dbReference>
<proteinExistence type="predicted"/>
<protein>
    <submittedName>
        <fullName evidence="3">ABC transporter substrate-binding protein</fullName>
    </submittedName>
</protein>
<dbReference type="PANTHER" id="PTHR30024">
    <property type="entry name" value="ALIPHATIC SULFONATES-BINDING PROTEIN-RELATED"/>
    <property type="match status" value="1"/>
</dbReference>
<reference evidence="3" key="2">
    <citation type="submission" date="2021-09" db="EMBL/GenBank/DDBJ databases">
        <authorList>
            <person name="Gilroy R."/>
        </authorList>
    </citation>
    <scope>NUCLEOTIDE SEQUENCE</scope>
    <source>
        <strain evidence="3">ChiGjej2B2-7701</strain>
    </source>
</reference>
<reference evidence="3" key="1">
    <citation type="journal article" date="2021" name="PeerJ">
        <title>Extensive microbial diversity within the chicken gut microbiome revealed by metagenomics and culture.</title>
        <authorList>
            <person name="Gilroy R."/>
            <person name="Ravi A."/>
            <person name="Getino M."/>
            <person name="Pursley I."/>
            <person name="Horton D.L."/>
            <person name="Alikhan N.F."/>
            <person name="Baker D."/>
            <person name="Gharbi K."/>
            <person name="Hall N."/>
            <person name="Watson M."/>
            <person name="Adriaenssens E.M."/>
            <person name="Foster-Nyarko E."/>
            <person name="Jarju S."/>
            <person name="Secka A."/>
            <person name="Antonio M."/>
            <person name="Oren A."/>
            <person name="Chaudhuri R.R."/>
            <person name="La Ragione R."/>
            <person name="Hildebrand F."/>
            <person name="Pallen M.J."/>
        </authorList>
    </citation>
    <scope>NUCLEOTIDE SEQUENCE</scope>
    <source>
        <strain evidence="3">ChiGjej2B2-7701</strain>
    </source>
</reference>
<keyword evidence="1" id="KW-0732">Signal</keyword>
<dbReference type="InterPro" id="IPR027024">
    <property type="entry name" value="UCP027386_ABC_sbc_TM0202"/>
</dbReference>
<accession>A0A921INI3</accession>
<evidence type="ECO:0000313" key="4">
    <source>
        <dbReference type="Proteomes" id="UP000746751"/>
    </source>
</evidence>
<dbReference type="SUPFAM" id="SSF53850">
    <property type="entry name" value="Periplasmic binding protein-like II"/>
    <property type="match status" value="1"/>
</dbReference>
<dbReference type="InterPro" id="IPR006311">
    <property type="entry name" value="TAT_signal"/>
</dbReference>
<dbReference type="Proteomes" id="UP000746751">
    <property type="component" value="Unassembled WGS sequence"/>
</dbReference>
<name>A0A921INI3_9ACTN</name>
<dbReference type="PROSITE" id="PS51318">
    <property type="entry name" value="TAT"/>
    <property type="match status" value="1"/>
</dbReference>
<dbReference type="PIRSF" id="PIRSF027386">
    <property type="entry name" value="UCP027386_ABC_sbc_TM0202"/>
    <property type="match status" value="1"/>
</dbReference>
<dbReference type="Gene3D" id="3.40.190.10">
    <property type="entry name" value="Periplasmic binding protein-like II"/>
    <property type="match status" value="2"/>
</dbReference>
<organism evidence="3 4">
    <name type="scientific">Collinsella ihumii</name>
    <dbReference type="NCBI Taxonomy" id="1720204"/>
    <lineage>
        <taxon>Bacteria</taxon>
        <taxon>Bacillati</taxon>
        <taxon>Actinomycetota</taxon>
        <taxon>Coriobacteriia</taxon>
        <taxon>Coriobacteriales</taxon>
        <taxon>Coriobacteriaceae</taxon>
        <taxon>Collinsella</taxon>
    </lineage>
</organism>
<dbReference type="PROSITE" id="PS51257">
    <property type="entry name" value="PROKAR_LIPOPROTEIN"/>
    <property type="match status" value="1"/>
</dbReference>
<sequence length="362" mass="37253">MKRISEQLKATMGRRTFLAAAGMGVTGAVAALAGCSDSTAGAGSTSTGSSASAAGSAEEEPVESVEVRVASLSGPTSIGLVSFMELAKDAERYDNTYTFNIYKAADEILPQVIKGDIDIALIPANAASVLYNKTEQGIACIDVNTLGVLSVVTGDASVASFEDLAGRTVYLTGKGTTPEYTMNYLLSAAGIADSVTLEFKSEATEVVSTLAADASAVGVLPQPFVTAALTKNDALSAPVDLTDVWAQYADEGSQMVTGVTVVRREFAEAHEQAVVEFLIAQAASVATVNDDPAAAAPLVVEAGIIESEAVAEAAIPNCHLVCLTGEEMKDALSGYLEVLHAASPEAVGGTMPEDNFYFSIDV</sequence>
<evidence type="ECO:0000313" key="3">
    <source>
        <dbReference type="EMBL" id="HJG30590.1"/>
    </source>
</evidence>
<dbReference type="EMBL" id="DYVF01000029">
    <property type="protein sequence ID" value="HJG30590.1"/>
    <property type="molecule type" value="Genomic_DNA"/>
</dbReference>
<gene>
    <name evidence="3" type="ORF">K8U80_04240</name>
</gene>
<feature type="domain" description="SsuA/THI5-like" evidence="2">
    <location>
        <begin position="151"/>
        <end position="295"/>
    </location>
</feature>
<dbReference type="PANTHER" id="PTHR30024:SF46">
    <property type="entry name" value="ABC TRANSPORTER, SUBSTRATE-BINDING LIPOPROTEIN"/>
    <property type="match status" value="1"/>
</dbReference>
<dbReference type="InterPro" id="IPR015168">
    <property type="entry name" value="SsuA/THI5"/>
</dbReference>
<feature type="signal peptide" evidence="1">
    <location>
        <begin position="1"/>
        <end position="33"/>
    </location>
</feature>
<evidence type="ECO:0000259" key="2">
    <source>
        <dbReference type="Pfam" id="PF09084"/>
    </source>
</evidence>
<comment type="caution">
    <text evidence="3">The sequence shown here is derived from an EMBL/GenBank/DDBJ whole genome shotgun (WGS) entry which is preliminary data.</text>
</comment>